<feature type="compositionally biased region" description="Polar residues" evidence="3">
    <location>
        <begin position="189"/>
        <end position="198"/>
    </location>
</feature>
<organism evidence="5 6">
    <name type="scientific">Monosiga brevicollis</name>
    <name type="common">Choanoflagellate</name>
    <dbReference type="NCBI Taxonomy" id="81824"/>
    <lineage>
        <taxon>Eukaryota</taxon>
        <taxon>Choanoflagellata</taxon>
        <taxon>Craspedida</taxon>
        <taxon>Salpingoecidae</taxon>
        <taxon>Monosiga</taxon>
    </lineage>
</organism>
<dbReference type="GeneID" id="5896207"/>
<dbReference type="PANTHER" id="PTHR23113">
    <property type="entry name" value="GUANINE NUCLEOTIDE EXCHANGE FACTOR"/>
    <property type="match status" value="1"/>
</dbReference>
<feature type="compositionally biased region" description="Low complexity" evidence="3">
    <location>
        <begin position="948"/>
        <end position="960"/>
    </location>
</feature>
<dbReference type="SMART" id="SM00147">
    <property type="entry name" value="RasGEF"/>
    <property type="match status" value="1"/>
</dbReference>
<name>A9VE00_MONBE</name>
<dbReference type="InterPro" id="IPR008937">
    <property type="entry name" value="Ras-like_GEF"/>
</dbReference>
<dbReference type="GO" id="GO:0007265">
    <property type="term" value="P:Ras protein signal transduction"/>
    <property type="evidence" value="ECO:0000318"/>
    <property type="project" value="GO_Central"/>
</dbReference>
<dbReference type="InParanoid" id="A9VE00"/>
<dbReference type="Pfam" id="PF00617">
    <property type="entry name" value="RasGEF"/>
    <property type="match status" value="1"/>
</dbReference>
<dbReference type="Gene3D" id="1.10.840.10">
    <property type="entry name" value="Ras guanine-nucleotide exchange factors catalytic domain"/>
    <property type="match status" value="1"/>
</dbReference>
<dbReference type="GO" id="GO:0005886">
    <property type="term" value="C:plasma membrane"/>
    <property type="evidence" value="ECO:0000318"/>
    <property type="project" value="GO_Central"/>
</dbReference>
<feature type="compositionally biased region" description="Polar residues" evidence="3">
    <location>
        <begin position="351"/>
        <end position="387"/>
    </location>
</feature>
<evidence type="ECO:0000259" key="4">
    <source>
        <dbReference type="PROSITE" id="PS50009"/>
    </source>
</evidence>
<evidence type="ECO:0000256" key="3">
    <source>
        <dbReference type="SAM" id="MobiDB-lite"/>
    </source>
</evidence>
<feature type="region of interest" description="Disordered" evidence="3">
    <location>
        <begin position="875"/>
        <end position="904"/>
    </location>
</feature>
<dbReference type="STRING" id="81824.A9VE00"/>
<feature type="compositionally biased region" description="Basic and acidic residues" evidence="3">
    <location>
        <begin position="419"/>
        <end position="430"/>
    </location>
</feature>
<feature type="compositionally biased region" description="Low complexity" evidence="3">
    <location>
        <begin position="113"/>
        <end position="130"/>
    </location>
</feature>
<feature type="compositionally biased region" description="Basic and acidic residues" evidence="3">
    <location>
        <begin position="1130"/>
        <end position="1139"/>
    </location>
</feature>
<dbReference type="AlphaFoldDB" id="A9VE00"/>
<dbReference type="KEGG" id="mbr:MONBRDRAFT_30451"/>
<proteinExistence type="predicted"/>
<feature type="compositionally biased region" description="Polar residues" evidence="3">
    <location>
        <begin position="247"/>
        <end position="261"/>
    </location>
</feature>
<feature type="compositionally biased region" description="Basic residues" evidence="3">
    <location>
        <begin position="91"/>
        <end position="103"/>
    </location>
</feature>
<sequence>MFSTMGPPARTADKEAGQRSSSHARSSIAASDLDDDLTSDQASAASWNGLIGTSAIKPQDTTLRRTASEARLRAFTPVRSPYSEQADNIKLNRRRRAIRHKRAATAALDSRSSRSAGSHCSSQHSQGQGQEPTIVPGSAAQDPDLPPDLPSQEQPDVTLTNAASRGVTLSPLARALALSSGPNLTQVRVTASLSSDDLASTRASDDDEDEDDDEDVDDNNKTTDDSSSDQDTDDDRSETADDKLPRIQTQRQQSHGPQASAATPRPHLLPSTPSQHMLALVAQRSSHRLLQNVPPMQRSFTHDYLDLSQLAGSESDPPSPQAQRPSTHETYNRNGDNDTHANRDQEVDRSSAGTGSQATLASTSSEGHSQTNAQDYAKSRTASQTSFDRAPRLSLVDAVNERRTTRDNLDEAAEMDTLDMSKDREDDSTRQKRPGINKILASRSPNGTRGGSDAAAAGATSPQPLAESHGAEFVEDPVLQPNNVTPRSLSTTTTATNELSFENRFTVQAGSTVALLEYLIDPAAALPWAVFKDQDHFEEDGMRQILGNIAVAAAASRYVSQEAARKLQQTIERMAAREQAELAQSDIVVDEPNVSLIMVSAEQLSDHMTLHNAALFARVQPSELVTAVLLNHNSPSLQRLIRRYDLEYYWIESEMLACKDPQLQTLMLDKFIAAATHCRQQNNFFSVFTIISCLDTAKMHKHCQQAFENISKECRRAFQRLVQFTSPDRNMRAYRNALKALSKKQPRVYFLPLFMKDLRFLADGNEKKIGSLYNVDRLRSLAESAREVTSLAALPFKRIAINEPLARLICYKENIIADELAGRLDSVTTSTRDHDMSSQLVKLQMQIEELTAALEARSSEVTRLKMAAAEVAMGATVDNPPSDKHSGPTSSRQSVGPGSVHLPVERLAKENEVLWRMLTDLTPLSKSDIAEAVQAALKSPSACKPAQRSSSTKRPSSRNSLPPPYSSPSTQGEPTEPDAAPMESKNHDNTEKSQACALAKAAAPESSNDSATIAKEGPSRPNDDFSMEGIDVMALLQPVCADDPLPEPNIQAPVAPAAPVVAPATKQAQRRALLGDVVLARVESAARVLEKGCLERTPAAVDIPGPGQESEVDDVVLELRFLPGRVSASPEHREPERRLSISTSTYLGSDAPMRPRSATAPHGDARHRSSTGHWTDPRTDVGLRSPTSPSGSRPPSRQQARPSSPRRSSLTSSLSEVRSLLSDLSERRVADV</sequence>
<feature type="region of interest" description="Disordered" evidence="3">
    <location>
        <begin position="309"/>
        <end position="468"/>
    </location>
</feature>
<dbReference type="OMA" id="ARTHIDK"/>
<dbReference type="SUPFAM" id="SSF48366">
    <property type="entry name" value="Ras GEF"/>
    <property type="match status" value="1"/>
</dbReference>
<feature type="region of interest" description="Disordered" evidence="3">
    <location>
        <begin position="1"/>
        <end position="155"/>
    </location>
</feature>
<evidence type="ECO:0000256" key="2">
    <source>
        <dbReference type="PROSITE-ProRule" id="PRU00168"/>
    </source>
</evidence>
<feature type="compositionally biased region" description="Low complexity" evidence="3">
    <location>
        <begin position="19"/>
        <end position="31"/>
    </location>
</feature>
<accession>A9VE00</accession>
<dbReference type="InterPro" id="IPR001895">
    <property type="entry name" value="RASGEF_cat_dom"/>
</dbReference>
<feature type="compositionally biased region" description="Basic and acidic residues" evidence="3">
    <location>
        <begin position="399"/>
        <end position="409"/>
    </location>
</feature>
<feature type="compositionally biased region" description="Low complexity" evidence="3">
    <location>
        <begin position="1182"/>
        <end position="1223"/>
    </location>
</feature>
<evidence type="ECO:0000256" key="1">
    <source>
        <dbReference type="ARBA" id="ARBA00022658"/>
    </source>
</evidence>
<feature type="compositionally biased region" description="Acidic residues" evidence="3">
    <location>
        <begin position="205"/>
        <end position="217"/>
    </location>
</feature>
<protein>
    <recommendedName>
        <fullName evidence="4">Ras-GEF domain-containing protein</fullName>
    </recommendedName>
</protein>
<dbReference type="PROSITE" id="PS50009">
    <property type="entry name" value="RASGEF_CAT"/>
    <property type="match status" value="1"/>
</dbReference>
<dbReference type="InterPro" id="IPR023578">
    <property type="entry name" value="Ras_GEF_dom_sf"/>
</dbReference>
<feature type="compositionally biased region" description="Basic and acidic residues" evidence="3">
    <location>
        <begin position="326"/>
        <end position="349"/>
    </location>
</feature>
<dbReference type="EMBL" id="CH991593">
    <property type="protein sequence ID" value="EDQ84218.1"/>
    <property type="molecule type" value="Genomic_DNA"/>
</dbReference>
<feature type="region of interest" description="Disordered" evidence="3">
    <location>
        <begin position="189"/>
        <end position="272"/>
    </location>
</feature>
<keyword evidence="1 2" id="KW-0344">Guanine-nucleotide releasing factor</keyword>
<dbReference type="GO" id="GO:0005085">
    <property type="term" value="F:guanyl-nucleotide exchange factor activity"/>
    <property type="evidence" value="ECO:0000318"/>
    <property type="project" value="GO_Central"/>
</dbReference>
<evidence type="ECO:0000313" key="6">
    <source>
        <dbReference type="Proteomes" id="UP000001357"/>
    </source>
</evidence>
<dbReference type="PANTHER" id="PTHR23113:SF368">
    <property type="entry name" value="CELL DIVISION CONTROL PROTEIN 25"/>
    <property type="match status" value="1"/>
</dbReference>
<reference evidence="5 6" key="1">
    <citation type="journal article" date="2008" name="Nature">
        <title>The genome of the choanoflagellate Monosiga brevicollis and the origin of metazoans.</title>
        <authorList>
            <consortium name="JGI Sequencing"/>
            <person name="King N."/>
            <person name="Westbrook M.J."/>
            <person name="Young S.L."/>
            <person name="Kuo A."/>
            <person name="Abedin M."/>
            <person name="Chapman J."/>
            <person name="Fairclough S."/>
            <person name="Hellsten U."/>
            <person name="Isogai Y."/>
            <person name="Letunic I."/>
            <person name="Marr M."/>
            <person name="Pincus D."/>
            <person name="Putnam N."/>
            <person name="Rokas A."/>
            <person name="Wright K.J."/>
            <person name="Zuzow R."/>
            <person name="Dirks W."/>
            <person name="Good M."/>
            <person name="Goodstein D."/>
            <person name="Lemons D."/>
            <person name="Li W."/>
            <person name="Lyons J.B."/>
            <person name="Morris A."/>
            <person name="Nichols S."/>
            <person name="Richter D.J."/>
            <person name="Salamov A."/>
            <person name="Bork P."/>
            <person name="Lim W.A."/>
            <person name="Manning G."/>
            <person name="Miller W.T."/>
            <person name="McGinnis W."/>
            <person name="Shapiro H."/>
            <person name="Tjian R."/>
            <person name="Grigoriev I.V."/>
            <person name="Rokhsar D."/>
        </authorList>
    </citation>
    <scope>NUCLEOTIDE SEQUENCE [LARGE SCALE GENOMIC DNA]</scope>
    <source>
        <strain evidence="6">MX1 / ATCC 50154</strain>
    </source>
</reference>
<feature type="compositionally biased region" description="Acidic residues" evidence="3">
    <location>
        <begin position="226"/>
        <end position="236"/>
    </location>
</feature>
<feature type="region of interest" description="Disordered" evidence="3">
    <location>
        <begin position="937"/>
        <end position="1026"/>
    </location>
</feature>
<dbReference type="eggNOG" id="KOG3542">
    <property type="taxonomic scope" value="Eukaryota"/>
</dbReference>
<dbReference type="Proteomes" id="UP000001357">
    <property type="component" value="Unassembled WGS sequence"/>
</dbReference>
<gene>
    <name evidence="5" type="ORF">MONBRDRAFT_30451</name>
</gene>
<keyword evidence="6" id="KW-1185">Reference proteome</keyword>
<evidence type="ECO:0000313" key="5">
    <source>
        <dbReference type="EMBL" id="EDQ84218.1"/>
    </source>
</evidence>
<feature type="domain" description="Ras-GEF" evidence="4">
    <location>
        <begin position="600"/>
        <end position="825"/>
    </location>
</feature>
<feature type="compositionally biased region" description="Basic and acidic residues" evidence="3">
    <location>
        <begin position="62"/>
        <end position="72"/>
    </location>
</feature>
<dbReference type="RefSeq" id="XP_001750942.1">
    <property type="nucleotide sequence ID" value="XM_001750890.1"/>
</dbReference>
<feature type="region of interest" description="Disordered" evidence="3">
    <location>
        <begin position="1127"/>
        <end position="1232"/>
    </location>
</feature>
<feature type="compositionally biased region" description="Polar residues" evidence="3">
    <location>
        <begin position="887"/>
        <end position="896"/>
    </location>
</feature>
<feature type="compositionally biased region" description="Low complexity" evidence="3">
    <location>
        <begin position="451"/>
        <end position="461"/>
    </location>
</feature>
<dbReference type="InterPro" id="IPR036964">
    <property type="entry name" value="RASGEF_cat_dom_sf"/>
</dbReference>